<dbReference type="VEuPathDB" id="ToxoDB:CSUI_010598"/>
<gene>
    <name evidence="2" type="ORF">CSUI_010598</name>
</gene>
<evidence type="ECO:0000256" key="1">
    <source>
        <dbReference type="SAM" id="MobiDB-lite"/>
    </source>
</evidence>
<comment type="caution">
    <text evidence="2">The sequence shown here is derived from an EMBL/GenBank/DDBJ whole genome shotgun (WGS) entry which is preliminary data.</text>
</comment>
<organism evidence="2 3">
    <name type="scientific">Cystoisospora suis</name>
    <dbReference type="NCBI Taxonomy" id="483139"/>
    <lineage>
        <taxon>Eukaryota</taxon>
        <taxon>Sar</taxon>
        <taxon>Alveolata</taxon>
        <taxon>Apicomplexa</taxon>
        <taxon>Conoidasida</taxon>
        <taxon>Coccidia</taxon>
        <taxon>Eucoccidiorida</taxon>
        <taxon>Eimeriorina</taxon>
        <taxon>Sarcocystidae</taxon>
        <taxon>Cystoisospora</taxon>
    </lineage>
</organism>
<keyword evidence="3" id="KW-1185">Reference proteome</keyword>
<evidence type="ECO:0000313" key="3">
    <source>
        <dbReference type="Proteomes" id="UP000221165"/>
    </source>
</evidence>
<protein>
    <submittedName>
        <fullName evidence="2">Uncharacterized protein</fullName>
    </submittedName>
</protein>
<feature type="region of interest" description="Disordered" evidence="1">
    <location>
        <begin position="178"/>
        <end position="217"/>
    </location>
</feature>
<dbReference type="EMBL" id="MIGC01007831">
    <property type="protein sequence ID" value="PHJ15591.1"/>
    <property type="molecule type" value="Genomic_DNA"/>
</dbReference>
<proteinExistence type="predicted"/>
<evidence type="ECO:0000313" key="2">
    <source>
        <dbReference type="EMBL" id="PHJ15591.1"/>
    </source>
</evidence>
<feature type="non-terminal residue" evidence="2">
    <location>
        <position position="217"/>
    </location>
</feature>
<name>A0A2C6JAD7_9APIC</name>
<dbReference type="AlphaFoldDB" id="A0A2C6JAD7"/>
<sequence>MFLADLIEPWLMTAKQQQKQSIIKAADYVEGKSPGGALPAIQKNRYGLRRPTATKYQSLDQMQYATEWKNVLTREGTEGRFKHYSEPAKYSSLALHPIQQERYSFLLHSTAASRLEDWQGTDATMEERARLASTLESLLQLQENLPGYDDASIPPGVDPHDRLYLESYCRRIRAEPGSGDLEALAADDEEPGRSQSRAPTTDAPPRRNLLQSHLYLP</sequence>
<dbReference type="Proteomes" id="UP000221165">
    <property type="component" value="Unassembled WGS sequence"/>
</dbReference>
<reference evidence="2 3" key="1">
    <citation type="journal article" date="2017" name="Int. J. Parasitol.">
        <title>The genome of the protozoan parasite Cystoisospora suis and a reverse vaccinology approach to identify vaccine candidates.</title>
        <authorList>
            <person name="Palmieri N."/>
            <person name="Shrestha A."/>
            <person name="Ruttkowski B."/>
            <person name="Beck T."/>
            <person name="Vogl C."/>
            <person name="Tomley F."/>
            <person name="Blake D.P."/>
            <person name="Joachim A."/>
        </authorList>
    </citation>
    <scope>NUCLEOTIDE SEQUENCE [LARGE SCALE GENOMIC DNA]</scope>
    <source>
        <strain evidence="2 3">Wien I</strain>
    </source>
</reference>
<dbReference type="RefSeq" id="XP_067917323.1">
    <property type="nucleotide sequence ID" value="XM_068070701.1"/>
</dbReference>
<accession>A0A2C6JAD7</accession>
<dbReference type="GeneID" id="94433912"/>
<dbReference type="OrthoDB" id="445371at2759"/>